<evidence type="ECO:0000256" key="1">
    <source>
        <dbReference type="ARBA" id="ARBA00004613"/>
    </source>
</evidence>
<evidence type="ECO:0000256" key="4">
    <source>
        <dbReference type="ARBA" id="ARBA00022525"/>
    </source>
</evidence>
<evidence type="ECO:0000256" key="8">
    <source>
        <dbReference type="ARBA" id="ARBA00038932"/>
    </source>
</evidence>
<dbReference type="InterPro" id="IPR014347">
    <property type="entry name" value="Tautomerase/MIF_sf"/>
</dbReference>
<dbReference type="PANTHER" id="PTHR11954">
    <property type="entry name" value="D-DOPACHROME DECARBOXYLASE"/>
    <property type="match status" value="1"/>
</dbReference>
<dbReference type="AlphaFoldDB" id="A0A267DGB4"/>
<proteinExistence type="inferred from homology"/>
<dbReference type="GO" id="GO:0005615">
    <property type="term" value="C:extracellular space"/>
    <property type="evidence" value="ECO:0007669"/>
    <property type="project" value="UniProtKB-KW"/>
</dbReference>
<evidence type="ECO:0000256" key="9">
    <source>
        <dbReference type="ARBA" id="ARBA00039086"/>
    </source>
</evidence>
<dbReference type="PANTHER" id="PTHR11954:SF6">
    <property type="entry name" value="MACROPHAGE MIGRATION INHIBITORY FACTOR"/>
    <property type="match status" value="1"/>
</dbReference>
<dbReference type="Pfam" id="PF01187">
    <property type="entry name" value="MIF"/>
    <property type="match status" value="1"/>
</dbReference>
<comment type="caution">
    <text evidence="13">The sequence shown here is derived from an EMBL/GenBank/DDBJ whole genome shotgun (WGS) entry which is preliminary data.</text>
</comment>
<feature type="non-terminal residue" evidence="13">
    <location>
        <position position="1"/>
    </location>
</feature>
<comment type="subcellular location">
    <subcellularLocation>
        <location evidence="1">Secreted</location>
    </subcellularLocation>
</comment>
<evidence type="ECO:0000256" key="6">
    <source>
        <dbReference type="ARBA" id="ARBA00036735"/>
    </source>
</evidence>
<reference evidence="13 14" key="1">
    <citation type="submission" date="2017-06" db="EMBL/GenBank/DDBJ databases">
        <title>A platform for efficient transgenesis in Macrostomum lignano, a flatworm model organism for stem cell research.</title>
        <authorList>
            <person name="Berezikov E."/>
        </authorList>
    </citation>
    <scope>NUCLEOTIDE SEQUENCE [LARGE SCALE GENOMIC DNA]</scope>
    <source>
        <strain evidence="13">DV1</strain>
        <tissue evidence="13">Whole organism</tissue>
    </source>
</reference>
<name>A0A267DGB4_9PLAT</name>
<protein>
    <recommendedName>
        <fullName evidence="12">L-dopachrome isomerase</fullName>
        <ecNumber evidence="9">5.3.2.1</ecNumber>
        <ecNumber evidence="8">5.3.3.12</ecNumber>
    </recommendedName>
    <alternativeName>
        <fullName evidence="10">L-dopachrome tautomerase</fullName>
    </alternativeName>
    <alternativeName>
        <fullName evidence="11">Phenylpyruvate tautomerase</fullName>
    </alternativeName>
</protein>
<comment type="catalytic activity">
    <reaction evidence="6">
        <text>3-phenylpyruvate = enol-phenylpyruvate</text>
        <dbReference type="Rhea" id="RHEA:17097"/>
        <dbReference type="ChEBI" id="CHEBI:16815"/>
        <dbReference type="ChEBI" id="CHEBI:18005"/>
        <dbReference type="EC" id="5.3.2.1"/>
    </reaction>
</comment>
<organism evidence="13 14">
    <name type="scientific">Macrostomum lignano</name>
    <dbReference type="NCBI Taxonomy" id="282301"/>
    <lineage>
        <taxon>Eukaryota</taxon>
        <taxon>Metazoa</taxon>
        <taxon>Spiralia</taxon>
        <taxon>Lophotrochozoa</taxon>
        <taxon>Platyhelminthes</taxon>
        <taxon>Rhabditophora</taxon>
        <taxon>Macrostomorpha</taxon>
        <taxon>Macrostomida</taxon>
        <taxon>Macrostomidae</taxon>
        <taxon>Macrostomum</taxon>
    </lineage>
</organism>
<dbReference type="EC" id="5.3.3.12" evidence="8"/>
<dbReference type="EC" id="5.3.2.1" evidence="9"/>
<evidence type="ECO:0000256" key="10">
    <source>
        <dbReference type="ARBA" id="ARBA00041631"/>
    </source>
</evidence>
<dbReference type="GO" id="GO:0004167">
    <property type="term" value="F:dopachrome isomerase activity"/>
    <property type="evidence" value="ECO:0007669"/>
    <property type="project" value="UniProtKB-EC"/>
</dbReference>
<dbReference type="STRING" id="282301.A0A267DGB4"/>
<dbReference type="Proteomes" id="UP000215902">
    <property type="component" value="Unassembled WGS sequence"/>
</dbReference>
<dbReference type="Gene3D" id="3.30.429.10">
    <property type="entry name" value="Macrophage Migration Inhibitory Factor"/>
    <property type="match status" value="1"/>
</dbReference>
<evidence type="ECO:0000256" key="3">
    <source>
        <dbReference type="ARBA" id="ARBA00022514"/>
    </source>
</evidence>
<evidence type="ECO:0000256" key="5">
    <source>
        <dbReference type="ARBA" id="ARBA00023235"/>
    </source>
</evidence>
<dbReference type="InterPro" id="IPR001398">
    <property type="entry name" value="Macrophage_inhib_fac"/>
</dbReference>
<gene>
    <name evidence="13" type="ORF">BOX15_Mlig000251g1</name>
</gene>
<accession>A0A267DGB4</accession>
<evidence type="ECO:0000256" key="12">
    <source>
        <dbReference type="ARBA" id="ARBA00042730"/>
    </source>
</evidence>
<keyword evidence="4" id="KW-0964">Secreted</keyword>
<sequence>STNVSGSQIDSQLLRDLTDLLAQKLGKPDSYCSVHISPDQRMAFGGTEDPCGHATLLSLGGLSANLNREISKALADFFSTRLGIPPSRCYIRFIDCQRHELGWNGGTF</sequence>
<evidence type="ECO:0000313" key="14">
    <source>
        <dbReference type="Proteomes" id="UP000215902"/>
    </source>
</evidence>
<evidence type="ECO:0000256" key="2">
    <source>
        <dbReference type="ARBA" id="ARBA00005851"/>
    </source>
</evidence>
<dbReference type="GO" id="GO:0050178">
    <property type="term" value="F:phenylpyruvate tautomerase activity"/>
    <property type="evidence" value="ECO:0007669"/>
    <property type="project" value="UniProtKB-EC"/>
</dbReference>
<comment type="similarity">
    <text evidence="2">Belongs to the MIF family.</text>
</comment>
<evidence type="ECO:0000256" key="11">
    <source>
        <dbReference type="ARBA" id="ARBA00041912"/>
    </source>
</evidence>
<dbReference type="GO" id="GO:0005125">
    <property type="term" value="F:cytokine activity"/>
    <property type="evidence" value="ECO:0007669"/>
    <property type="project" value="UniProtKB-KW"/>
</dbReference>
<keyword evidence="3" id="KW-0202">Cytokine</keyword>
<keyword evidence="5" id="KW-0413">Isomerase</keyword>
<dbReference type="SUPFAM" id="SSF55331">
    <property type="entry name" value="Tautomerase/MIF"/>
    <property type="match status" value="1"/>
</dbReference>
<dbReference type="EMBL" id="NIVC01004195">
    <property type="protein sequence ID" value="PAA48255.1"/>
    <property type="molecule type" value="Genomic_DNA"/>
</dbReference>
<dbReference type="OrthoDB" id="255819at2759"/>
<keyword evidence="14" id="KW-1185">Reference proteome</keyword>
<comment type="catalytic activity">
    <reaction evidence="7">
        <text>L-dopachrome = 5,6-dihydroxyindole-2-carboxylate</text>
        <dbReference type="Rhea" id="RHEA:13041"/>
        <dbReference type="ChEBI" id="CHEBI:16875"/>
        <dbReference type="ChEBI" id="CHEBI:57509"/>
        <dbReference type="EC" id="5.3.3.12"/>
    </reaction>
</comment>
<evidence type="ECO:0000256" key="7">
    <source>
        <dbReference type="ARBA" id="ARBA00036823"/>
    </source>
</evidence>
<evidence type="ECO:0000313" key="13">
    <source>
        <dbReference type="EMBL" id="PAA48255.1"/>
    </source>
</evidence>